<dbReference type="NCBIfam" id="TIGR00197">
    <property type="entry name" value="yjeF_nterm"/>
    <property type="match status" value="1"/>
</dbReference>
<evidence type="ECO:0000256" key="14">
    <source>
        <dbReference type="ARBA" id="ARBA00025153"/>
    </source>
</evidence>
<feature type="binding site" evidence="18">
    <location>
        <position position="138"/>
    </location>
    <ligand>
        <name>K(+)</name>
        <dbReference type="ChEBI" id="CHEBI:29103"/>
    </ligand>
</feature>
<evidence type="ECO:0000256" key="2">
    <source>
        <dbReference type="ARBA" id="ARBA00000909"/>
    </source>
</evidence>
<evidence type="ECO:0000256" key="13">
    <source>
        <dbReference type="ARBA" id="ARBA00023268"/>
    </source>
</evidence>
<evidence type="ECO:0000256" key="16">
    <source>
        <dbReference type="ARBA" id="ARBA00049209"/>
    </source>
</evidence>
<dbReference type="EC" id="5.1.99.6" evidence="19"/>
<sequence>MLVNPRNRFTRQASSSWPLYSAQAAASLDRQVIAAGTPGFELMQRAARSAWQLIQQQWPDVRQISVLCGGGNNGGDGLLVALHAFQAGMKVRLWLAADPLNYQKEAALAWQAVEQSGLSPQTGAPDAHDLQEDELLVDALLGIGLKGEVRGEIKTWIQAINASKTPVLALDTPSGLLVDNGQLAGSSVQAAVTLTFIVLKPGLFTAEGPEYAGEVWLADLGLQGEDFQEQPLAWLQSCQDASRALLPRKAGGHKGDHGRLLILGGQAGMGGAVILAARAALRTGVGMVKLLTAAENVTAALVSQPEIMAAAWPEDKAALDEQLKEAFAWADALLVGPGLGTDQQAQQICQAVGSFEGPVLVDADALNLWAQGWQPPVAEQRPWVITPHPGEAARLLGWSVHEVQQQRLKAVNLLALKTGSVALLKGAGSCCAEQGGQALPWVCPFGNPGMGVAGMGDLLSGCIASLLAQGLEPLVAARLGMRLHAQAGDQVAADQPRGLLPSDLLPFLREGVN</sequence>
<evidence type="ECO:0000256" key="6">
    <source>
        <dbReference type="ARBA" id="ARBA00022741"/>
    </source>
</evidence>
<dbReference type="InterPro" id="IPR030677">
    <property type="entry name" value="Nnr"/>
</dbReference>
<dbReference type="STRING" id="1122252.SAMN05660443_2489"/>
<feature type="binding site" evidence="18">
    <location>
        <position position="171"/>
    </location>
    <ligand>
        <name>(6S)-NADPHX</name>
        <dbReference type="ChEBI" id="CHEBI:64076"/>
    </ligand>
</feature>
<dbReference type="Gene3D" id="3.40.1190.20">
    <property type="match status" value="1"/>
</dbReference>
<dbReference type="GO" id="GO:0110051">
    <property type="term" value="P:metabolite repair"/>
    <property type="evidence" value="ECO:0007669"/>
    <property type="project" value="TreeGrafter"/>
</dbReference>
<evidence type="ECO:0000313" key="22">
    <source>
        <dbReference type="EMBL" id="SFC39241.1"/>
    </source>
</evidence>
<name>A0A1I1ITK1_9GAMM</name>
<comment type="function">
    <text evidence="17">Catalyzes the dehydration of the S-form of NAD(P)HX at the expense of ADP, which is converted to AMP. Together with NAD(P)HX epimerase, which catalyzes the epimerization of the S- and R-forms, the enzyme allows the repair of both epimers of NAD(P)HX, a damaged form of NAD(P)H that is a result of enzymatic or heat-dependent hydration.</text>
</comment>
<dbReference type="AlphaFoldDB" id="A0A1I1ITK1"/>
<comment type="function">
    <text evidence="14 19">Bifunctional enzyme that catalyzes the epimerization of the S- and R-forms of NAD(P)HX and the dehydration of the S-form of NAD(P)HX at the expense of ADP, which is converted to AMP. This allows the repair of both epimers of NAD(P)HX, a damaged form of NAD(P)H that is a result of enzymatic or heat-dependent hydration.</text>
</comment>
<dbReference type="HAMAP" id="MF_01966">
    <property type="entry name" value="NADHX_epimerase"/>
    <property type="match status" value="1"/>
</dbReference>
<keyword evidence="12 17" id="KW-0456">Lyase</keyword>
<feature type="binding site" evidence="17">
    <location>
        <position position="338"/>
    </location>
    <ligand>
        <name>(6S)-NADPHX</name>
        <dbReference type="ChEBI" id="CHEBI:64076"/>
    </ligand>
</feature>
<keyword evidence="23" id="KW-1185">Reference proteome</keyword>
<comment type="similarity">
    <text evidence="4 19">In the C-terminal section; belongs to the NnrD/CARKD family.</text>
</comment>
<feature type="binding site" evidence="17">
    <location>
        <position position="388"/>
    </location>
    <ligand>
        <name>(6S)-NADPHX</name>
        <dbReference type="ChEBI" id="CHEBI:64076"/>
    </ligand>
</feature>
<dbReference type="Gene3D" id="3.40.50.10260">
    <property type="entry name" value="YjeF N-terminal domain"/>
    <property type="match status" value="1"/>
</dbReference>
<comment type="similarity">
    <text evidence="3 19">In the N-terminal section; belongs to the NnrE/AIBP family.</text>
</comment>
<feature type="binding site" evidence="18">
    <location>
        <position position="174"/>
    </location>
    <ligand>
        <name>K(+)</name>
        <dbReference type="ChEBI" id="CHEBI:29103"/>
    </ligand>
</feature>
<dbReference type="SUPFAM" id="SSF64153">
    <property type="entry name" value="YjeF N-terminal domain-like"/>
    <property type="match status" value="1"/>
</dbReference>
<comment type="caution">
    <text evidence="18">Lacks conserved residue(s) required for the propagation of feature annotation.</text>
</comment>
<feature type="binding site" evidence="18">
    <location>
        <position position="73"/>
    </location>
    <ligand>
        <name>K(+)</name>
        <dbReference type="ChEBI" id="CHEBI:29103"/>
    </ligand>
</feature>
<comment type="cofactor">
    <cofactor evidence="17">
        <name>Mg(2+)</name>
        <dbReference type="ChEBI" id="CHEBI:18420"/>
    </cofactor>
</comment>
<dbReference type="Pfam" id="PF03853">
    <property type="entry name" value="YjeF_N"/>
    <property type="match status" value="1"/>
</dbReference>
<dbReference type="EC" id="4.2.1.136" evidence="19"/>
<dbReference type="PIRSF" id="PIRSF017184">
    <property type="entry name" value="Nnr"/>
    <property type="match status" value="1"/>
</dbReference>
<comment type="catalytic activity">
    <reaction evidence="15 17 19">
        <text>(6S)-NADHX + ADP = AMP + phosphate + NADH + H(+)</text>
        <dbReference type="Rhea" id="RHEA:32223"/>
        <dbReference type="ChEBI" id="CHEBI:15378"/>
        <dbReference type="ChEBI" id="CHEBI:43474"/>
        <dbReference type="ChEBI" id="CHEBI:57945"/>
        <dbReference type="ChEBI" id="CHEBI:64074"/>
        <dbReference type="ChEBI" id="CHEBI:456215"/>
        <dbReference type="ChEBI" id="CHEBI:456216"/>
        <dbReference type="EC" id="4.2.1.136"/>
    </reaction>
</comment>
<keyword evidence="11 18" id="KW-0413">Isomerase</keyword>
<evidence type="ECO:0000256" key="5">
    <source>
        <dbReference type="ARBA" id="ARBA00022723"/>
    </source>
</evidence>
<evidence type="ECO:0000256" key="3">
    <source>
        <dbReference type="ARBA" id="ARBA00006001"/>
    </source>
</evidence>
<feature type="binding site" evidence="17">
    <location>
        <begin position="425"/>
        <end position="429"/>
    </location>
    <ligand>
        <name>AMP</name>
        <dbReference type="ChEBI" id="CHEBI:456215"/>
    </ligand>
</feature>
<dbReference type="InterPro" id="IPR004443">
    <property type="entry name" value="YjeF_N_dom"/>
</dbReference>
<dbReference type="GO" id="GO:0005524">
    <property type="term" value="F:ATP binding"/>
    <property type="evidence" value="ECO:0007669"/>
    <property type="project" value="UniProtKB-UniRule"/>
</dbReference>
<evidence type="ECO:0000256" key="9">
    <source>
        <dbReference type="ARBA" id="ARBA00022958"/>
    </source>
</evidence>
<keyword evidence="13" id="KW-0511">Multifunctional enzyme</keyword>
<dbReference type="SUPFAM" id="SSF53613">
    <property type="entry name" value="Ribokinase-like"/>
    <property type="match status" value="1"/>
</dbReference>
<keyword evidence="9 18" id="KW-0630">Potassium</keyword>
<keyword evidence="6 17" id="KW-0547">Nucleotide-binding</keyword>
<comment type="similarity">
    <text evidence="17">Belongs to the NnrD/CARKD family.</text>
</comment>
<comment type="subunit">
    <text evidence="17">Homotetramer.</text>
</comment>
<evidence type="ECO:0000256" key="10">
    <source>
        <dbReference type="ARBA" id="ARBA00023027"/>
    </source>
</evidence>
<comment type="catalytic activity">
    <reaction evidence="1 18 19">
        <text>(6R)-NADHX = (6S)-NADHX</text>
        <dbReference type="Rhea" id="RHEA:32215"/>
        <dbReference type="ChEBI" id="CHEBI:64074"/>
        <dbReference type="ChEBI" id="CHEBI:64075"/>
        <dbReference type="EC" id="5.1.99.6"/>
    </reaction>
</comment>
<feature type="binding site" evidence="17">
    <location>
        <position position="456"/>
    </location>
    <ligand>
        <name>AMP</name>
        <dbReference type="ChEBI" id="CHEBI:456215"/>
    </ligand>
</feature>
<dbReference type="GO" id="GO:0046496">
    <property type="term" value="P:nicotinamide nucleotide metabolic process"/>
    <property type="evidence" value="ECO:0007669"/>
    <property type="project" value="UniProtKB-UniRule"/>
</dbReference>
<evidence type="ECO:0000256" key="18">
    <source>
        <dbReference type="HAMAP-Rule" id="MF_01966"/>
    </source>
</evidence>
<dbReference type="CDD" id="cd01171">
    <property type="entry name" value="YXKO-related"/>
    <property type="match status" value="1"/>
</dbReference>
<dbReference type="RefSeq" id="WP_091964223.1">
    <property type="nucleotide sequence ID" value="NZ_FOLH01000005.1"/>
</dbReference>
<feature type="binding site" evidence="18">
    <location>
        <begin position="72"/>
        <end position="76"/>
    </location>
    <ligand>
        <name>(6S)-NADPHX</name>
        <dbReference type="ChEBI" id="CHEBI:64076"/>
    </ligand>
</feature>
<evidence type="ECO:0000256" key="4">
    <source>
        <dbReference type="ARBA" id="ARBA00009524"/>
    </source>
</evidence>
<evidence type="ECO:0000256" key="17">
    <source>
        <dbReference type="HAMAP-Rule" id="MF_01965"/>
    </source>
</evidence>
<evidence type="ECO:0000259" key="21">
    <source>
        <dbReference type="PROSITE" id="PS51385"/>
    </source>
</evidence>
<reference evidence="22 23" key="1">
    <citation type="submission" date="2016-10" db="EMBL/GenBank/DDBJ databases">
        <authorList>
            <person name="de Groot N.N."/>
        </authorList>
    </citation>
    <scope>NUCLEOTIDE SEQUENCE [LARGE SCALE GENOMIC DNA]</scope>
    <source>
        <strain evidence="22 23">DSM 18438</strain>
    </source>
</reference>
<dbReference type="OrthoDB" id="9806925at2"/>
<dbReference type="Pfam" id="PF01256">
    <property type="entry name" value="Carb_kinase"/>
    <property type="match status" value="1"/>
</dbReference>
<evidence type="ECO:0000256" key="7">
    <source>
        <dbReference type="ARBA" id="ARBA00022840"/>
    </source>
</evidence>
<dbReference type="PANTHER" id="PTHR12592:SF0">
    <property type="entry name" value="ATP-DEPENDENT (S)-NAD(P)H-HYDRATE DEHYDRATASE"/>
    <property type="match status" value="1"/>
</dbReference>
<dbReference type="EMBL" id="FOLH01000005">
    <property type="protein sequence ID" value="SFC39241.1"/>
    <property type="molecule type" value="Genomic_DNA"/>
</dbReference>
<comment type="catalytic activity">
    <reaction evidence="16 17 19">
        <text>(6S)-NADPHX + ADP = AMP + phosphate + NADPH + H(+)</text>
        <dbReference type="Rhea" id="RHEA:32235"/>
        <dbReference type="ChEBI" id="CHEBI:15378"/>
        <dbReference type="ChEBI" id="CHEBI:43474"/>
        <dbReference type="ChEBI" id="CHEBI:57783"/>
        <dbReference type="ChEBI" id="CHEBI:64076"/>
        <dbReference type="ChEBI" id="CHEBI:456215"/>
        <dbReference type="ChEBI" id="CHEBI:456216"/>
        <dbReference type="EC" id="4.2.1.136"/>
    </reaction>
</comment>
<dbReference type="HAMAP" id="MF_01965">
    <property type="entry name" value="NADHX_dehydratase"/>
    <property type="match status" value="1"/>
</dbReference>
<dbReference type="GO" id="GO:0052855">
    <property type="term" value="F:ADP-dependent NAD(P)H-hydrate dehydratase activity"/>
    <property type="evidence" value="ECO:0007669"/>
    <property type="project" value="UniProtKB-UniRule"/>
</dbReference>
<dbReference type="PROSITE" id="PS51385">
    <property type="entry name" value="YJEF_N"/>
    <property type="match status" value="1"/>
</dbReference>
<dbReference type="GO" id="GO:0052856">
    <property type="term" value="F:NAD(P)HX epimerase activity"/>
    <property type="evidence" value="ECO:0007669"/>
    <property type="project" value="UniProtKB-UniRule"/>
</dbReference>
<accession>A0A1I1ITK1</accession>
<dbReference type="NCBIfam" id="TIGR00196">
    <property type="entry name" value="yjeF_cterm"/>
    <property type="match status" value="1"/>
</dbReference>
<dbReference type="PANTHER" id="PTHR12592">
    <property type="entry name" value="ATP-DEPENDENT (S)-NAD(P)H-HYDRATE DEHYDRATASE FAMILY MEMBER"/>
    <property type="match status" value="1"/>
</dbReference>
<evidence type="ECO:0000256" key="8">
    <source>
        <dbReference type="ARBA" id="ARBA00022857"/>
    </source>
</evidence>
<protein>
    <recommendedName>
        <fullName evidence="19">Bifunctional NAD(P)H-hydrate repair enzyme</fullName>
    </recommendedName>
    <alternativeName>
        <fullName evidence="19">Nicotinamide nucleotide repair protein</fullName>
    </alternativeName>
    <domain>
        <recommendedName>
            <fullName evidence="19">ADP-dependent (S)-NAD(P)H-hydrate dehydratase</fullName>
            <ecNumber evidence="19">4.2.1.136</ecNumber>
        </recommendedName>
        <alternativeName>
            <fullName evidence="19">ADP-dependent NAD(P)HX dehydratase</fullName>
        </alternativeName>
    </domain>
    <domain>
        <recommendedName>
            <fullName evidence="19">NAD(P)H-hydrate epimerase</fullName>
            <ecNumber evidence="19">5.1.99.6</ecNumber>
        </recommendedName>
    </domain>
</protein>
<comment type="catalytic activity">
    <reaction evidence="2 18 19">
        <text>(6R)-NADPHX = (6S)-NADPHX</text>
        <dbReference type="Rhea" id="RHEA:32227"/>
        <dbReference type="ChEBI" id="CHEBI:64076"/>
        <dbReference type="ChEBI" id="CHEBI:64077"/>
        <dbReference type="EC" id="5.1.99.6"/>
    </reaction>
</comment>
<keyword evidence="8 17" id="KW-0521">NADP</keyword>
<comment type="similarity">
    <text evidence="18">Belongs to the NnrE/AIBP family.</text>
</comment>
<keyword evidence="7 17" id="KW-0067">ATP-binding</keyword>
<feature type="binding site" evidence="18">
    <location>
        <begin position="142"/>
        <end position="148"/>
    </location>
    <ligand>
        <name>(6S)-NADPHX</name>
        <dbReference type="ChEBI" id="CHEBI:64076"/>
    </ligand>
</feature>
<evidence type="ECO:0000259" key="20">
    <source>
        <dbReference type="PROSITE" id="PS51383"/>
    </source>
</evidence>
<dbReference type="InterPro" id="IPR029056">
    <property type="entry name" value="Ribokinase-like"/>
</dbReference>
<organism evidence="22 23">
    <name type="scientific">Marinospirillum celere</name>
    <dbReference type="NCBI Taxonomy" id="1122252"/>
    <lineage>
        <taxon>Bacteria</taxon>
        <taxon>Pseudomonadati</taxon>
        <taxon>Pseudomonadota</taxon>
        <taxon>Gammaproteobacteria</taxon>
        <taxon>Oceanospirillales</taxon>
        <taxon>Oceanospirillaceae</taxon>
        <taxon>Marinospirillum</taxon>
    </lineage>
</organism>
<proteinExistence type="inferred from homology"/>
<comment type="function">
    <text evidence="18">Catalyzes the epimerization of the S- and R-forms of NAD(P)HX, a damaged form of NAD(P)H that is a result of enzymatic or heat-dependent hydration. This is a prerequisite for the S-specific NAD(P)H-hydrate dehydratase to allow the repair of both epimers of NAD(P)HX.</text>
</comment>
<feature type="binding site" evidence="17">
    <location>
        <position position="272"/>
    </location>
    <ligand>
        <name>(6S)-NADPHX</name>
        <dbReference type="ChEBI" id="CHEBI:64076"/>
    </ligand>
</feature>
<evidence type="ECO:0000256" key="19">
    <source>
        <dbReference type="PIRNR" id="PIRNR017184"/>
    </source>
</evidence>
<dbReference type="PROSITE" id="PS51383">
    <property type="entry name" value="YJEF_C_3"/>
    <property type="match status" value="1"/>
</dbReference>
<evidence type="ECO:0000313" key="23">
    <source>
        <dbReference type="Proteomes" id="UP000199058"/>
    </source>
</evidence>
<dbReference type="InterPro" id="IPR000631">
    <property type="entry name" value="CARKD"/>
</dbReference>
<evidence type="ECO:0000256" key="1">
    <source>
        <dbReference type="ARBA" id="ARBA00000013"/>
    </source>
</evidence>
<keyword evidence="10 17" id="KW-0520">NAD</keyword>
<dbReference type="GO" id="GO:0046872">
    <property type="term" value="F:metal ion binding"/>
    <property type="evidence" value="ECO:0007669"/>
    <property type="project" value="UniProtKB-UniRule"/>
</dbReference>
<evidence type="ECO:0000256" key="11">
    <source>
        <dbReference type="ARBA" id="ARBA00023235"/>
    </source>
</evidence>
<dbReference type="InterPro" id="IPR036652">
    <property type="entry name" value="YjeF_N_dom_sf"/>
</dbReference>
<feature type="domain" description="YjeF C-terminal" evidence="20">
    <location>
        <begin position="238"/>
        <end position="513"/>
    </location>
</feature>
<evidence type="ECO:0000256" key="15">
    <source>
        <dbReference type="ARBA" id="ARBA00048238"/>
    </source>
</evidence>
<dbReference type="Proteomes" id="UP000199058">
    <property type="component" value="Unassembled WGS sequence"/>
</dbReference>
<feature type="domain" description="YjeF N-terminal" evidence="21">
    <location>
        <begin position="25"/>
        <end position="228"/>
    </location>
</feature>
<keyword evidence="5 18" id="KW-0479">Metal-binding</keyword>
<feature type="binding site" evidence="17">
    <location>
        <position position="457"/>
    </location>
    <ligand>
        <name>(6S)-NADPHX</name>
        <dbReference type="ChEBI" id="CHEBI:64076"/>
    </ligand>
</feature>
<gene>
    <name evidence="18" type="primary">nnrE</name>
    <name evidence="17" type="synonym">nnrD</name>
    <name evidence="22" type="ORF">SAMN05660443_2489</name>
</gene>
<evidence type="ECO:0000256" key="12">
    <source>
        <dbReference type="ARBA" id="ARBA00023239"/>
    </source>
</evidence>
<comment type="cofactor">
    <cofactor evidence="18 19">
        <name>K(+)</name>
        <dbReference type="ChEBI" id="CHEBI:29103"/>
    </cofactor>
    <text evidence="18 19">Binds 1 potassium ion per subunit.</text>
</comment>